<evidence type="ECO:0000313" key="2">
    <source>
        <dbReference type="Proteomes" id="UP000183567"/>
    </source>
</evidence>
<name>A0A1J8R087_9AGAM</name>
<sequence length="194" mass="21580">MLINEPLTTGIHVKQELLEEKMGIPAAFIKTKAPRTMSSTFITTTDAKVPPTKKVKLEQRTDVSESDSAMPATTQMSNAWVEVIRARSAYRNPDLPPACQDTHWPKIFLPTIYLWAGSQPNLWNISDDALLNSISEVFKAVYPDVEYIPTVQGSVFGVTNQRLSEWRSNFGSTAIAIIIDFLAHNEDANAEDLA</sequence>
<feature type="non-terminal residue" evidence="1">
    <location>
        <position position="194"/>
    </location>
</feature>
<dbReference type="EMBL" id="LVVM01002089">
    <property type="protein sequence ID" value="OJA17324.1"/>
    <property type="molecule type" value="Genomic_DNA"/>
</dbReference>
<dbReference type="Proteomes" id="UP000183567">
    <property type="component" value="Unassembled WGS sequence"/>
</dbReference>
<reference evidence="1 2" key="1">
    <citation type="submission" date="2016-03" db="EMBL/GenBank/DDBJ databases">
        <title>Comparative genomics of the ectomycorrhizal sister species Rhizopogon vinicolor and Rhizopogon vesiculosus (Basidiomycota: Boletales) reveals a divergence of the mating type B locus.</title>
        <authorList>
            <person name="Mujic A.B."/>
            <person name="Kuo A."/>
            <person name="Tritt A."/>
            <person name="Lipzen A."/>
            <person name="Chen C."/>
            <person name="Johnson J."/>
            <person name="Sharma A."/>
            <person name="Barry K."/>
            <person name="Grigoriev I.V."/>
            <person name="Spatafora J.W."/>
        </authorList>
    </citation>
    <scope>NUCLEOTIDE SEQUENCE [LARGE SCALE GENOMIC DNA]</scope>
    <source>
        <strain evidence="1 2">AM-OR11-056</strain>
    </source>
</reference>
<proteinExistence type="predicted"/>
<dbReference type="AlphaFoldDB" id="A0A1J8R087"/>
<evidence type="ECO:0000313" key="1">
    <source>
        <dbReference type="EMBL" id="OJA17324.1"/>
    </source>
</evidence>
<dbReference type="OrthoDB" id="2680326at2759"/>
<gene>
    <name evidence="1" type="ORF">AZE42_13743</name>
</gene>
<organism evidence="1 2">
    <name type="scientific">Rhizopogon vesiculosus</name>
    <dbReference type="NCBI Taxonomy" id="180088"/>
    <lineage>
        <taxon>Eukaryota</taxon>
        <taxon>Fungi</taxon>
        <taxon>Dikarya</taxon>
        <taxon>Basidiomycota</taxon>
        <taxon>Agaricomycotina</taxon>
        <taxon>Agaricomycetes</taxon>
        <taxon>Agaricomycetidae</taxon>
        <taxon>Boletales</taxon>
        <taxon>Suillineae</taxon>
        <taxon>Rhizopogonaceae</taxon>
        <taxon>Rhizopogon</taxon>
    </lineage>
</organism>
<accession>A0A1J8R087</accession>
<protein>
    <submittedName>
        <fullName evidence="1">Uncharacterized protein</fullName>
    </submittedName>
</protein>
<keyword evidence="2" id="KW-1185">Reference proteome</keyword>
<comment type="caution">
    <text evidence="1">The sequence shown here is derived from an EMBL/GenBank/DDBJ whole genome shotgun (WGS) entry which is preliminary data.</text>
</comment>